<proteinExistence type="predicted"/>
<dbReference type="EMBL" id="JBHSVR010000001">
    <property type="protein sequence ID" value="MFC6632999.1"/>
    <property type="molecule type" value="Genomic_DNA"/>
</dbReference>
<evidence type="ECO:0000313" key="1">
    <source>
        <dbReference type="EMBL" id="MFC6632999.1"/>
    </source>
</evidence>
<accession>A0ABW1YJV9</accession>
<dbReference type="RefSeq" id="WP_193189522.1">
    <property type="nucleotide sequence ID" value="NZ_JACZFR010000007.1"/>
</dbReference>
<organism evidence="1 2">
    <name type="scientific">Microbulbifer taiwanensis</name>
    <dbReference type="NCBI Taxonomy" id="986746"/>
    <lineage>
        <taxon>Bacteria</taxon>
        <taxon>Pseudomonadati</taxon>
        <taxon>Pseudomonadota</taxon>
        <taxon>Gammaproteobacteria</taxon>
        <taxon>Cellvibrionales</taxon>
        <taxon>Microbulbiferaceae</taxon>
        <taxon>Microbulbifer</taxon>
    </lineage>
</organism>
<dbReference type="Proteomes" id="UP001596425">
    <property type="component" value="Unassembled WGS sequence"/>
</dbReference>
<protein>
    <submittedName>
        <fullName evidence="1">Uncharacterized protein</fullName>
    </submittedName>
</protein>
<reference evidence="2" key="1">
    <citation type="journal article" date="2019" name="Int. J. Syst. Evol. Microbiol.">
        <title>The Global Catalogue of Microorganisms (GCM) 10K type strain sequencing project: providing services to taxonomists for standard genome sequencing and annotation.</title>
        <authorList>
            <consortium name="The Broad Institute Genomics Platform"/>
            <consortium name="The Broad Institute Genome Sequencing Center for Infectious Disease"/>
            <person name="Wu L."/>
            <person name="Ma J."/>
        </authorList>
    </citation>
    <scope>NUCLEOTIDE SEQUENCE [LARGE SCALE GENOMIC DNA]</scope>
    <source>
        <strain evidence="2">CGMCC 1.13718</strain>
    </source>
</reference>
<comment type="caution">
    <text evidence="1">The sequence shown here is derived from an EMBL/GenBank/DDBJ whole genome shotgun (WGS) entry which is preliminary data.</text>
</comment>
<gene>
    <name evidence="1" type="ORF">ACFQBM_06910</name>
</gene>
<name>A0ABW1YJV9_9GAMM</name>
<sequence>MNNQQWLMNSEVLTILRKLRKRLQAEFDICLRFSDANLEQQLARARDRSIDSETRRMIAELEERKGRAFSTGEEIPQRLYRGNPVLQEPETRNIYELIYGAELAHHDAARRHKVEHSRVYRGQPVLRDLPGATDSSGE</sequence>
<evidence type="ECO:0000313" key="2">
    <source>
        <dbReference type="Proteomes" id="UP001596425"/>
    </source>
</evidence>
<keyword evidence="2" id="KW-1185">Reference proteome</keyword>